<dbReference type="Pfam" id="PF14284">
    <property type="entry name" value="PcfJ"/>
    <property type="match status" value="1"/>
</dbReference>
<evidence type="ECO:0000313" key="1">
    <source>
        <dbReference type="EMBL" id="WPU91834.1"/>
    </source>
</evidence>
<gene>
    <name evidence="1" type="ORF">SNE25_21180</name>
</gene>
<proteinExistence type="predicted"/>
<keyword evidence="2" id="KW-1185">Reference proteome</keyword>
<dbReference type="RefSeq" id="WP_321561000.1">
    <property type="nucleotide sequence ID" value="NZ_CP139558.1"/>
</dbReference>
<sequence length="433" mass="50263">MKARTKAQRALVDVSDTLPEITKIQSAYAYQHCFQRLAYRSKTKGTGCLECGHIWQMEEKDTSVKCPACNVKLSVVDTRKKQHNPGKKYFSMLDVRGEYQVVRLFELIKIQEVGKPARRYMMEVVRQFFNPEKEMQVIARCRTTSFNIDSFNGDLECRDTAGYYGNKYDLWADATYPKIKVLPAYARNGYTYAIKEVSQYKVMRAILCNSKAETLIKSRQVGLLEAYVGSRDNDIYRYWNSIKIAIRNNQIIKPDDTITWLDYLKLLAFFNKDLNSPKYLFPADLKAAHDELVIKKQRVEKTRESERKRRVAIENQVEYEAAKKAFFGMLFTNGKITVKVLESVPEFAEEGLKLHHCVFTNEYFKKQDSLILSARIDGKPVETIEVSLDEMKVKQSRGLQNLPTPHHDEIISLVRKNLPKIRKVYNESRRQAA</sequence>
<evidence type="ECO:0000313" key="2">
    <source>
        <dbReference type="Proteomes" id="UP001324380"/>
    </source>
</evidence>
<protein>
    <submittedName>
        <fullName evidence="1">PcfJ domain-containing protein</fullName>
    </submittedName>
</protein>
<reference evidence="1 2" key="1">
    <citation type="submission" date="2023-11" db="EMBL/GenBank/DDBJ databases">
        <title>Analysis of the Genomes of Mucilaginibacter gossypii cycad 4 and M. sabulilitoris SNA2: microbes with the potential for plant growth promotion.</title>
        <authorList>
            <person name="Hirsch A.M."/>
            <person name="Humm E."/>
            <person name="Rubbi M."/>
            <person name="Del Vecchio G."/>
            <person name="Ha S.M."/>
            <person name="Pellegrini M."/>
            <person name="Gunsalus R.P."/>
        </authorList>
    </citation>
    <scope>NUCLEOTIDE SEQUENCE [LARGE SCALE GENOMIC DNA]</scope>
    <source>
        <strain evidence="1 2">SNA2</strain>
    </source>
</reference>
<dbReference type="EMBL" id="CP139558">
    <property type="protein sequence ID" value="WPU91834.1"/>
    <property type="molecule type" value="Genomic_DNA"/>
</dbReference>
<accession>A0ABZ0TJE4</accession>
<dbReference type="Proteomes" id="UP001324380">
    <property type="component" value="Chromosome"/>
</dbReference>
<name>A0ABZ0TJE4_9SPHI</name>
<dbReference type="InterPro" id="IPR025586">
    <property type="entry name" value="PcfJ"/>
</dbReference>
<organism evidence="1 2">
    <name type="scientific">Mucilaginibacter sabulilitoris</name>
    <dbReference type="NCBI Taxonomy" id="1173583"/>
    <lineage>
        <taxon>Bacteria</taxon>
        <taxon>Pseudomonadati</taxon>
        <taxon>Bacteroidota</taxon>
        <taxon>Sphingobacteriia</taxon>
        <taxon>Sphingobacteriales</taxon>
        <taxon>Sphingobacteriaceae</taxon>
        <taxon>Mucilaginibacter</taxon>
    </lineage>
</organism>